<feature type="compositionally biased region" description="Pro residues" evidence="1">
    <location>
        <begin position="392"/>
        <end position="401"/>
    </location>
</feature>
<feature type="compositionally biased region" description="Low complexity" evidence="1">
    <location>
        <begin position="73"/>
        <end position="88"/>
    </location>
</feature>
<feature type="compositionally biased region" description="Polar residues" evidence="1">
    <location>
        <begin position="94"/>
        <end position="113"/>
    </location>
</feature>
<dbReference type="Proteomes" id="UP001295684">
    <property type="component" value="Unassembled WGS sequence"/>
</dbReference>
<accession>A0AAD1USZ9</accession>
<feature type="region of interest" description="Disordered" evidence="1">
    <location>
        <begin position="387"/>
        <end position="411"/>
    </location>
</feature>
<feature type="region of interest" description="Disordered" evidence="1">
    <location>
        <begin position="64"/>
        <end position="113"/>
    </location>
</feature>
<keyword evidence="3" id="KW-1185">Reference proteome</keyword>
<evidence type="ECO:0000313" key="2">
    <source>
        <dbReference type="EMBL" id="CAI2371059.1"/>
    </source>
</evidence>
<name>A0AAD1USZ9_EUPCR</name>
<reference evidence="2" key="1">
    <citation type="submission" date="2023-07" db="EMBL/GenBank/DDBJ databases">
        <authorList>
            <consortium name="AG Swart"/>
            <person name="Singh M."/>
            <person name="Singh A."/>
            <person name="Seah K."/>
            <person name="Emmerich C."/>
        </authorList>
    </citation>
    <scope>NUCLEOTIDE SEQUENCE</scope>
    <source>
        <strain evidence="2">DP1</strain>
    </source>
</reference>
<organism evidence="2 3">
    <name type="scientific">Euplotes crassus</name>
    <dbReference type="NCBI Taxonomy" id="5936"/>
    <lineage>
        <taxon>Eukaryota</taxon>
        <taxon>Sar</taxon>
        <taxon>Alveolata</taxon>
        <taxon>Ciliophora</taxon>
        <taxon>Intramacronucleata</taxon>
        <taxon>Spirotrichea</taxon>
        <taxon>Hypotrichia</taxon>
        <taxon>Euplotida</taxon>
        <taxon>Euplotidae</taxon>
        <taxon>Moneuplotes</taxon>
    </lineage>
</organism>
<comment type="caution">
    <text evidence="2">The sequence shown here is derived from an EMBL/GenBank/DDBJ whole genome shotgun (WGS) entry which is preliminary data.</text>
</comment>
<sequence length="411" mass="47963">MKIRKEYVSKDEIKQLLHQQQNVFQKKIDQNSKNFDPILQNNTESPKFITETTHNHPQNFEIATRDTSHNDISKPLSSTSLPSDLSTPFPNPSRAPTQNPSSAQTQESSTVNSYCEKSIQDSSSTIVPTTDRFFNDYKAMKKMANEQLKPEREKLSRKERKIKKKMKIHKKHIEFSDKVVKAFQRTKSYYDLKENTKLKTLKIHVLDTLNESKKATRELMDRLSNCSCSRSPVKAPRREAEKRVTFSERTNVYSSRLTNLENIRFARPLSSVENSIKKKQIQKDLRVDQTKAKIRQEKLREYTHSPDLSRTKRYNQRVSHSLVNFKRERSIKMHHEKGSKSKRDDIKNQHFEQAGFTFNPKINEDKEFTKYLRTTLKAVPFQTQSCTNLLLPPKPPIPPQPSKTLKSPELS</sequence>
<dbReference type="AlphaFoldDB" id="A0AAD1USZ9"/>
<protein>
    <submittedName>
        <fullName evidence="2">Uncharacterized protein</fullName>
    </submittedName>
</protein>
<dbReference type="EMBL" id="CAMPGE010012283">
    <property type="protein sequence ID" value="CAI2371059.1"/>
    <property type="molecule type" value="Genomic_DNA"/>
</dbReference>
<evidence type="ECO:0000313" key="3">
    <source>
        <dbReference type="Proteomes" id="UP001295684"/>
    </source>
</evidence>
<proteinExistence type="predicted"/>
<gene>
    <name evidence="2" type="ORF">ECRASSUSDP1_LOCUS12379</name>
</gene>
<evidence type="ECO:0000256" key="1">
    <source>
        <dbReference type="SAM" id="MobiDB-lite"/>
    </source>
</evidence>